<gene>
    <name evidence="2" type="ORF">PCANC_20607</name>
</gene>
<name>A0A2N5T4S3_9BASI</name>
<feature type="region of interest" description="Disordered" evidence="1">
    <location>
        <begin position="299"/>
        <end position="340"/>
    </location>
</feature>
<feature type="compositionally biased region" description="Basic and acidic residues" evidence="1">
    <location>
        <begin position="311"/>
        <end position="320"/>
    </location>
</feature>
<keyword evidence="3" id="KW-1185">Reference proteome</keyword>
<dbReference type="AlphaFoldDB" id="A0A2N5T4S3"/>
<comment type="caution">
    <text evidence="2">The sequence shown here is derived from an EMBL/GenBank/DDBJ whole genome shotgun (WGS) entry which is preliminary data.</text>
</comment>
<evidence type="ECO:0000256" key="1">
    <source>
        <dbReference type="SAM" id="MobiDB-lite"/>
    </source>
</evidence>
<sequence>MDPDQAVANVGEPAQELPRPPHNLLATQTPSPEPASPAASDLAGRAEVNDANFNFGRFERLEARVNNLADCVNQINAEHMRANAGSPLRDAPNANDQARPHCEANHPRRAAANEPTTQTVLTCLFTLGSLTPLEMALVRDWPAFNTLGASITNADYICAAENRVESYNALLAKVTELKSNIINGVISQLGSRGLLDGPEFEQKMALALEGSNRICALKTQIFQMHLSHWQMLAILQHLTNKPNIKQQLDEAAATLRALRNQSANRVVPSTHGHDSAVPVALTSGFVCPSLKHGQYMAPPSHMEHTQPQTEEAIKESDRPVTCKRTALSPENEVHSKRPRF</sequence>
<accession>A0A2N5T4S3</accession>
<reference evidence="2 3" key="1">
    <citation type="submission" date="2017-11" db="EMBL/GenBank/DDBJ databases">
        <title>De novo assembly and phasing of dikaryotic genomes from two isolates of Puccinia coronata f. sp. avenae, the causal agent of oat crown rust.</title>
        <authorList>
            <person name="Miller M.E."/>
            <person name="Zhang Y."/>
            <person name="Omidvar V."/>
            <person name="Sperschneider J."/>
            <person name="Schwessinger B."/>
            <person name="Raley C."/>
            <person name="Palmer J.M."/>
            <person name="Garnica D."/>
            <person name="Upadhyaya N."/>
            <person name="Rathjen J."/>
            <person name="Taylor J.M."/>
            <person name="Park R.F."/>
            <person name="Dodds P.N."/>
            <person name="Hirsch C.D."/>
            <person name="Kianian S.F."/>
            <person name="Figueroa M."/>
        </authorList>
    </citation>
    <scope>NUCLEOTIDE SEQUENCE [LARGE SCALE GENOMIC DNA]</scope>
    <source>
        <strain evidence="2">12NC29</strain>
    </source>
</reference>
<evidence type="ECO:0000313" key="3">
    <source>
        <dbReference type="Proteomes" id="UP000235388"/>
    </source>
</evidence>
<feature type="region of interest" description="Disordered" evidence="1">
    <location>
        <begin position="1"/>
        <end position="41"/>
    </location>
</feature>
<dbReference type="EMBL" id="PGCJ01000796">
    <property type="protein sequence ID" value="PLW20486.1"/>
    <property type="molecule type" value="Genomic_DNA"/>
</dbReference>
<feature type="compositionally biased region" description="Basic and acidic residues" evidence="1">
    <location>
        <begin position="331"/>
        <end position="340"/>
    </location>
</feature>
<evidence type="ECO:0000313" key="2">
    <source>
        <dbReference type="EMBL" id="PLW20486.1"/>
    </source>
</evidence>
<organism evidence="2 3">
    <name type="scientific">Puccinia coronata f. sp. avenae</name>
    <dbReference type="NCBI Taxonomy" id="200324"/>
    <lineage>
        <taxon>Eukaryota</taxon>
        <taxon>Fungi</taxon>
        <taxon>Dikarya</taxon>
        <taxon>Basidiomycota</taxon>
        <taxon>Pucciniomycotina</taxon>
        <taxon>Pucciniomycetes</taxon>
        <taxon>Pucciniales</taxon>
        <taxon>Pucciniaceae</taxon>
        <taxon>Puccinia</taxon>
    </lineage>
</organism>
<dbReference type="Proteomes" id="UP000235388">
    <property type="component" value="Unassembled WGS sequence"/>
</dbReference>
<proteinExistence type="predicted"/>
<protein>
    <submittedName>
        <fullName evidence="2">Uncharacterized protein</fullName>
    </submittedName>
</protein>